<protein>
    <submittedName>
        <fullName evidence="1">Uncharacterized protein</fullName>
    </submittedName>
</protein>
<name>A0A6N2KXZ6_SALVM</name>
<evidence type="ECO:0000313" key="1">
    <source>
        <dbReference type="EMBL" id="VFU28150.1"/>
    </source>
</evidence>
<dbReference type="PANTHER" id="PTHR33132:SF142">
    <property type="entry name" value="SERINE-RICH PROTEIN-LIKE PROTEIN"/>
    <property type="match status" value="1"/>
</dbReference>
<dbReference type="PANTHER" id="PTHR33132">
    <property type="entry name" value="OSJNBB0118P14.9 PROTEIN"/>
    <property type="match status" value="1"/>
</dbReference>
<dbReference type="AlphaFoldDB" id="A0A6N2KXZ6"/>
<reference evidence="1" key="1">
    <citation type="submission" date="2019-03" db="EMBL/GenBank/DDBJ databases">
        <authorList>
            <person name="Mank J."/>
            <person name="Almeida P."/>
        </authorList>
    </citation>
    <scope>NUCLEOTIDE SEQUENCE</scope>
    <source>
        <strain evidence="1">78183</strain>
    </source>
</reference>
<dbReference type="EMBL" id="CAADRP010000446">
    <property type="protein sequence ID" value="VFU28150.1"/>
    <property type="molecule type" value="Genomic_DNA"/>
</dbReference>
<accession>A0A6N2KXZ6</accession>
<gene>
    <name evidence="1" type="ORF">SVIM_LOCUS92012</name>
</gene>
<sequence length="109" mass="12411">MASRDVPNSKSNDQRQTRTCLCSPTIHPGSFRCSLHRSFRRVSSGSRTGRGGFNPGWELALVSRAKSFKAILLQIIKPSSHDRHRRRDFQPRPTRFCLMKADRDEVAVS</sequence>
<proteinExistence type="predicted"/>
<organism evidence="1">
    <name type="scientific">Salix viminalis</name>
    <name type="common">Common osier</name>
    <name type="synonym">Basket willow</name>
    <dbReference type="NCBI Taxonomy" id="40686"/>
    <lineage>
        <taxon>Eukaryota</taxon>
        <taxon>Viridiplantae</taxon>
        <taxon>Streptophyta</taxon>
        <taxon>Embryophyta</taxon>
        <taxon>Tracheophyta</taxon>
        <taxon>Spermatophyta</taxon>
        <taxon>Magnoliopsida</taxon>
        <taxon>eudicotyledons</taxon>
        <taxon>Gunneridae</taxon>
        <taxon>Pentapetalae</taxon>
        <taxon>rosids</taxon>
        <taxon>fabids</taxon>
        <taxon>Malpighiales</taxon>
        <taxon>Salicaceae</taxon>
        <taxon>Saliceae</taxon>
        <taxon>Salix</taxon>
    </lineage>
</organism>